<dbReference type="PANTHER" id="PTHR42808">
    <property type="entry name" value="HYDROXYSTEROID DEHYDROGENASE-LIKE PROTEIN 2"/>
    <property type="match status" value="1"/>
</dbReference>
<keyword evidence="3" id="KW-0560">Oxidoreductase</keyword>
<dbReference type="Pfam" id="PF02036">
    <property type="entry name" value="SCP2"/>
    <property type="match status" value="1"/>
</dbReference>
<evidence type="ECO:0000256" key="1">
    <source>
        <dbReference type="ARBA" id="ARBA00006484"/>
    </source>
</evidence>
<evidence type="ECO:0000256" key="3">
    <source>
        <dbReference type="ARBA" id="ARBA00023002"/>
    </source>
</evidence>
<proteinExistence type="inferred from homology"/>
<dbReference type="Gene3D" id="3.30.1050.10">
    <property type="entry name" value="SCP2 sterol-binding domain"/>
    <property type="match status" value="1"/>
</dbReference>
<comment type="similarity">
    <text evidence="1">Belongs to the short-chain dehydrogenases/reductases (SDR) family.</text>
</comment>
<gene>
    <name evidence="5" type="ORF">B9J77_03840</name>
</gene>
<evidence type="ECO:0000259" key="4">
    <source>
        <dbReference type="Pfam" id="PF02036"/>
    </source>
</evidence>
<sequence>MSDIGGIVAGIKEKMKAEPDRVAKLAGLTATYQFNLSGEGGGGFYVSIADGVATIEEGTIDSPKCTVSVSLDNFTKITEGKLNPTAAFMSGQLKVSGDMSLAMKLQSIIG</sequence>
<accession>A0A399FVC1</accession>
<protein>
    <submittedName>
        <fullName evidence="5">Sterol carrier protein</fullName>
    </submittedName>
</protein>
<evidence type="ECO:0000256" key="2">
    <source>
        <dbReference type="ARBA" id="ARBA00022857"/>
    </source>
</evidence>
<dbReference type="InterPro" id="IPR003033">
    <property type="entry name" value="SCP2_sterol-bd_dom"/>
</dbReference>
<dbReference type="InterPro" id="IPR036527">
    <property type="entry name" value="SCP2_sterol-bd_dom_sf"/>
</dbReference>
<name>A0A399FVC1_UNCN2</name>
<dbReference type="SUPFAM" id="SSF55718">
    <property type="entry name" value="SCP-like"/>
    <property type="match status" value="1"/>
</dbReference>
<dbReference type="PANTHER" id="PTHR42808:SF3">
    <property type="entry name" value="HYDROXYSTEROID DEHYDROGENASE-LIKE PROTEIN 2"/>
    <property type="match status" value="1"/>
</dbReference>
<reference evidence="5 6" key="1">
    <citation type="submission" date="2018-08" db="EMBL/GenBank/DDBJ databases">
        <title>Draft genome of candidate division NPL-UPA2 bacterium Unc8 that adapted to ultra-basic serpentinizing groundwater.</title>
        <authorList>
            <person name="Ishii S."/>
            <person name="Suzuki S."/>
            <person name="Nealson K.H."/>
        </authorList>
    </citation>
    <scope>NUCLEOTIDE SEQUENCE [LARGE SCALE GENOMIC DNA]</scope>
    <source>
        <strain evidence="5">Unc8</strain>
    </source>
</reference>
<dbReference type="Proteomes" id="UP000266287">
    <property type="component" value="Unassembled WGS sequence"/>
</dbReference>
<comment type="caution">
    <text evidence="5">The sequence shown here is derived from an EMBL/GenBank/DDBJ whole genome shotgun (WGS) entry which is preliminary data.</text>
</comment>
<feature type="domain" description="SCP2" evidence="4">
    <location>
        <begin position="17"/>
        <end position="109"/>
    </location>
</feature>
<dbReference type="AlphaFoldDB" id="A0A399FVC1"/>
<evidence type="ECO:0000313" key="5">
    <source>
        <dbReference type="EMBL" id="RII00051.1"/>
    </source>
</evidence>
<dbReference type="InterPro" id="IPR051935">
    <property type="entry name" value="HSDL2"/>
</dbReference>
<evidence type="ECO:0000313" key="6">
    <source>
        <dbReference type="Proteomes" id="UP000266287"/>
    </source>
</evidence>
<dbReference type="GO" id="GO:0016491">
    <property type="term" value="F:oxidoreductase activity"/>
    <property type="evidence" value="ECO:0007669"/>
    <property type="project" value="UniProtKB-KW"/>
</dbReference>
<keyword evidence="2" id="KW-0521">NADP</keyword>
<organism evidence="5 6">
    <name type="scientific">candidate division NPL-UPA2 bacterium Unc8</name>
    <dbReference type="NCBI Taxonomy" id="1980939"/>
    <lineage>
        <taxon>Bacteria</taxon>
    </lineage>
</organism>
<dbReference type="EMBL" id="NDHY01000008">
    <property type="protein sequence ID" value="RII00051.1"/>
    <property type="molecule type" value="Genomic_DNA"/>
</dbReference>